<dbReference type="HOGENOM" id="CLU_135561_1_0_9"/>
<dbReference type="RefSeq" id="WP_010756949.1">
    <property type="nucleotide sequence ID" value="NZ_ASWD01000001.1"/>
</dbReference>
<dbReference type="AlphaFoldDB" id="R2QG52"/>
<keyword evidence="3" id="KW-1185">Reference proteome</keyword>
<dbReference type="InterPro" id="IPR007374">
    <property type="entry name" value="ASCH_domain"/>
</dbReference>
<dbReference type="Gene3D" id="2.30.130.30">
    <property type="entry name" value="Hypothetical protein"/>
    <property type="match status" value="1"/>
</dbReference>
<accession>R2QG52</accession>
<dbReference type="OrthoDB" id="9800495at2"/>
<dbReference type="STRING" id="160454.RV10_GL001989"/>
<organism evidence="2 3">
    <name type="scientific">Enterococcus pallens ATCC BAA-351</name>
    <dbReference type="NCBI Taxonomy" id="1158607"/>
    <lineage>
        <taxon>Bacteria</taxon>
        <taxon>Bacillati</taxon>
        <taxon>Bacillota</taxon>
        <taxon>Bacilli</taxon>
        <taxon>Lactobacillales</taxon>
        <taxon>Enterococcaceae</taxon>
        <taxon>Enterococcus</taxon>
    </lineage>
</organism>
<dbReference type="PATRIC" id="fig|1158607.3.peg.1925"/>
<comment type="caution">
    <text evidence="2">The sequence shown here is derived from an EMBL/GenBank/DDBJ whole genome shotgun (WGS) entry which is preliminary data.</text>
</comment>
<dbReference type="EMBL" id="AJAQ01000015">
    <property type="protein sequence ID" value="EOH94223.1"/>
    <property type="molecule type" value="Genomic_DNA"/>
</dbReference>
<proteinExistence type="predicted"/>
<name>R2QG52_9ENTE</name>
<evidence type="ECO:0000313" key="3">
    <source>
        <dbReference type="Proteomes" id="UP000013782"/>
    </source>
</evidence>
<dbReference type="SMART" id="SM01022">
    <property type="entry name" value="ASCH"/>
    <property type="match status" value="1"/>
</dbReference>
<protein>
    <recommendedName>
        <fullName evidence="1">ASCH domain-containing protein</fullName>
    </recommendedName>
</protein>
<dbReference type="eggNOG" id="COG4933">
    <property type="taxonomic scope" value="Bacteria"/>
</dbReference>
<reference evidence="2 3" key="1">
    <citation type="submission" date="2013-02" db="EMBL/GenBank/DDBJ databases">
        <title>The Genome Sequence of Enterococcus pallens BAA-351.</title>
        <authorList>
            <consortium name="The Broad Institute Genome Sequencing Platform"/>
            <consortium name="The Broad Institute Genome Sequencing Center for Infectious Disease"/>
            <person name="Earl A.M."/>
            <person name="Gilmore M.S."/>
            <person name="Lebreton F."/>
            <person name="Walker B."/>
            <person name="Young S.K."/>
            <person name="Zeng Q."/>
            <person name="Gargeya S."/>
            <person name="Fitzgerald M."/>
            <person name="Haas B."/>
            <person name="Abouelleil A."/>
            <person name="Alvarado L."/>
            <person name="Arachchi H.M."/>
            <person name="Berlin A.M."/>
            <person name="Chapman S.B."/>
            <person name="Dewar J."/>
            <person name="Goldberg J."/>
            <person name="Griggs A."/>
            <person name="Gujja S."/>
            <person name="Hansen M."/>
            <person name="Howarth C."/>
            <person name="Imamovic A."/>
            <person name="Larimer J."/>
            <person name="McCowan C."/>
            <person name="Murphy C."/>
            <person name="Neiman D."/>
            <person name="Pearson M."/>
            <person name="Priest M."/>
            <person name="Roberts A."/>
            <person name="Saif S."/>
            <person name="Shea T."/>
            <person name="Sisk P."/>
            <person name="Sykes S."/>
            <person name="Wortman J."/>
            <person name="Nusbaum C."/>
            <person name="Birren B."/>
        </authorList>
    </citation>
    <scope>NUCLEOTIDE SEQUENCE [LARGE SCALE GENOMIC DNA]</scope>
    <source>
        <strain evidence="2 3">ATCC BAA-351</strain>
    </source>
</reference>
<dbReference type="Proteomes" id="UP000013782">
    <property type="component" value="Unassembled WGS sequence"/>
</dbReference>
<dbReference type="InterPro" id="IPR015947">
    <property type="entry name" value="PUA-like_sf"/>
</dbReference>
<gene>
    <name evidence="2" type="ORF">UAU_01958</name>
</gene>
<dbReference type="SUPFAM" id="SSF88697">
    <property type="entry name" value="PUA domain-like"/>
    <property type="match status" value="1"/>
</dbReference>
<evidence type="ECO:0000313" key="2">
    <source>
        <dbReference type="EMBL" id="EOH94223.1"/>
    </source>
</evidence>
<sequence>MKVLLSIKPEYVAEIADGSKRVEYRKSLFKRSDVSIVVVYATKPCGKIVGEFEIATIIQDRPDKLWQKTKDLSADTKESCDTYFQGRETGYGILIKKYVSYHEPRELTDYGIKTAPQSFCYLKE</sequence>
<evidence type="ECO:0000259" key="1">
    <source>
        <dbReference type="SMART" id="SM01022"/>
    </source>
</evidence>
<dbReference type="Pfam" id="PF04266">
    <property type="entry name" value="ASCH"/>
    <property type="match status" value="1"/>
</dbReference>
<feature type="domain" description="ASCH" evidence="1">
    <location>
        <begin position="5"/>
        <end position="98"/>
    </location>
</feature>